<dbReference type="RefSeq" id="WP_092235082.1">
    <property type="nucleotide sequence ID" value="NZ_FNLL01000007.1"/>
</dbReference>
<accession>A0A1H2I3W7</accession>
<evidence type="ECO:0000313" key="2">
    <source>
        <dbReference type="EMBL" id="SDU38655.1"/>
    </source>
</evidence>
<dbReference type="AlphaFoldDB" id="A0A1H2I3W7"/>
<keyword evidence="3" id="KW-1185">Reference proteome</keyword>
<feature type="coiled-coil region" evidence="1">
    <location>
        <begin position="83"/>
        <end position="110"/>
    </location>
</feature>
<evidence type="ECO:0000313" key="3">
    <source>
        <dbReference type="Proteomes" id="UP000199608"/>
    </source>
</evidence>
<name>A0A1H2I3W7_9BACT</name>
<dbReference type="Proteomes" id="UP000199608">
    <property type="component" value="Unassembled WGS sequence"/>
</dbReference>
<proteinExistence type="predicted"/>
<protein>
    <submittedName>
        <fullName evidence="2">Uncharacterized protein</fullName>
    </submittedName>
</protein>
<sequence length="185" mass="21484">MSKNKNKPEDTSVLPSFPNRRAVLLHLKEAGFQVSRAKFYRDCEKGTIRVSPDGSVLESEVRVYATGLKRIEGNIEDLSDIQSIKGKKEVEKLEEQIKKLRYEREKDQEKYVLKKEVDLKIISTLTVMDIHFRQLIDMNMTDICRIMGGDIKKMNDAKDFMEQLVDEMMNKIAIADTFSLEYEDI</sequence>
<dbReference type="EMBL" id="FNLL01000007">
    <property type="protein sequence ID" value="SDU38655.1"/>
    <property type="molecule type" value="Genomic_DNA"/>
</dbReference>
<organism evidence="2 3">
    <name type="scientific">Desulfobacula phenolica</name>
    <dbReference type="NCBI Taxonomy" id="90732"/>
    <lineage>
        <taxon>Bacteria</taxon>
        <taxon>Pseudomonadati</taxon>
        <taxon>Thermodesulfobacteriota</taxon>
        <taxon>Desulfobacteria</taxon>
        <taxon>Desulfobacterales</taxon>
        <taxon>Desulfobacteraceae</taxon>
        <taxon>Desulfobacula</taxon>
    </lineage>
</organism>
<evidence type="ECO:0000256" key="1">
    <source>
        <dbReference type="SAM" id="Coils"/>
    </source>
</evidence>
<reference evidence="3" key="1">
    <citation type="submission" date="2016-10" db="EMBL/GenBank/DDBJ databases">
        <authorList>
            <person name="Varghese N."/>
            <person name="Submissions S."/>
        </authorList>
    </citation>
    <scope>NUCLEOTIDE SEQUENCE [LARGE SCALE GENOMIC DNA]</scope>
    <source>
        <strain evidence="3">DSM 3384</strain>
    </source>
</reference>
<gene>
    <name evidence="2" type="ORF">SAMN04487931_107213</name>
</gene>
<keyword evidence="1" id="KW-0175">Coiled coil</keyword>